<protein>
    <submittedName>
        <fullName evidence="2">Uncharacterized protein</fullName>
    </submittedName>
</protein>
<sequence length="108" mass="12860">MGLWRGEEGLFSCCFCGACFLLFPLMEVYYYCSPRWSHVGEILFHLHFHNFQHPVVHLLWCCWFRYHEVEEDGVIGIRPRPVVWFAGYVGFDWGYLQGNRLLIILQIS</sequence>
<accession>A0A392QTD5</accession>
<dbReference type="AlphaFoldDB" id="A0A392QTD5"/>
<dbReference type="EMBL" id="LXQA010158277">
    <property type="protein sequence ID" value="MCI27259.1"/>
    <property type="molecule type" value="Genomic_DNA"/>
</dbReference>
<keyword evidence="1" id="KW-0812">Transmembrane</keyword>
<proteinExistence type="predicted"/>
<dbReference type="Proteomes" id="UP000265520">
    <property type="component" value="Unassembled WGS sequence"/>
</dbReference>
<comment type="caution">
    <text evidence="2">The sequence shown here is derived from an EMBL/GenBank/DDBJ whole genome shotgun (WGS) entry which is preliminary data.</text>
</comment>
<organism evidence="2 3">
    <name type="scientific">Trifolium medium</name>
    <dbReference type="NCBI Taxonomy" id="97028"/>
    <lineage>
        <taxon>Eukaryota</taxon>
        <taxon>Viridiplantae</taxon>
        <taxon>Streptophyta</taxon>
        <taxon>Embryophyta</taxon>
        <taxon>Tracheophyta</taxon>
        <taxon>Spermatophyta</taxon>
        <taxon>Magnoliopsida</taxon>
        <taxon>eudicotyledons</taxon>
        <taxon>Gunneridae</taxon>
        <taxon>Pentapetalae</taxon>
        <taxon>rosids</taxon>
        <taxon>fabids</taxon>
        <taxon>Fabales</taxon>
        <taxon>Fabaceae</taxon>
        <taxon>Papilionoideae</taxon>
        <taxon>50 kb inversion clade</taxon>
        <taxon>NPAAA clade</taxon>
        <taxon>Hologalegina</taxon>
        <taxon>IRL clade</taxon>
        <taxon>Trifolieae</taxon>
        <taxon>Trifolium</taxon>
    </lineage>
</organism>
<name>A0A392QTD5_9FABA</name>
<keyword evidence="3" id="KW-1185">Reference proteome</keyword>
<reference evidence="2 3" key="1">
    <citation type="journal article" date="2018" name="Front. Plant Sci.">
        <title>Red Clover (Trifolium pratense) and Zigzag Clover (T. medium) - A Picture of Genomic Similarities and Differences.</title>
        <authorList>
            <person name="Dluhosova J."/>
            <person name="Istvanek J."/>
            <person name="Nedelnik J."/>
            <person name="Repkova J."/>
        </authorList>
    </citation>
    <scope>NUCLEOTIDE SEQUENCE [LARGE SCALE GENOMIC DNA]</scope>
    <source>
        <strain evidence="3">cv. 10/8</strain>
        <tissue evidence="2">Leaf</tissue>
    </source>
</reference>
<feature type="transmembrane region" description="Helical" evidence="1">
    <location>
        <begin position="9"/>
        <end position="31"/>
    </location>
</feature>
<evidence type="ECO:0000313" key="2">
    <source>
        <dbReference type="EMBL" id="MCI27259.1"/>
    </source>
</evidence>
<keyword evidence="1" id="KW-1133">Transmembrane helix</keyword>
<keyword evidence="1" id="KW-0472">Membrane</keyword>
<evidence type="ECO:0000313" key="3">
    <source>
        <dbReference type="Proteomes" id="UP000265520"/>
    </source>
</evidence>
<evidence type="ECO:0000256" key="1">
    <source>
        <dbReference type="SAM" id="Phobius"/>
    </source>
</evidence>